<protein>
    <submittedName>
        <fullName evidence="2">Uncharacterized protein</fullName>
    </submittedName>
</protein>
<name>A0A9K3GFF7_9EUKA</name>
<organism evidence="2 3">
    <name type="scientific">Kipferlia bialata</name>
    <dbReference type="NCBI Taxonomy" id="797122"/>
    <lineage>
        <taxon>Eukaryota</taxon>
        <taxon>Metamonada</taxon>
        <taxon>Carpediemonas-like organisms</taxon>
        <taxon>Kipferlia</taxon>
    </lineage>
</organism>
<keyword evidence="3" id="KW-1185">Reference proteome</keyword>
<dbReference type="Proteomes" id="UP000265618">
    <property type="component" value="Unassembled WGS sequence"/>
</dbReference>
<comment type="caution">
    <text evidence="2">The sequence shown here is derived from an EMBL/GenBank/DDBJ whole genome shotgun (WGS) entry which is preliminary data.</text>
</comment>
<dbReference type="AlphaFoldDB" id="A0A9K3GFF7"/>
<sequence>MRCPSVRNVFLYPPVTSARIADLVAFPEDRFFLQSHQRNGKTTLLKELAYRLCHGGVEGVTGVAIYIEFEGTSKAEGRKLVDSIVRGGGSLWHKDLVQFLKTVSSLATFYGIPLSARTGRGSREATAGDYEALLNSVGVIWEYSPVMCDNDPSTGLPPLYMLVDEAGKLVEKGEKTIKKRYEGVLSTILPQSRQLGTFGGDNTRVIGCGCTDLATLVQGVQGHTSGRSNYIHYVPPLEEAERGAGGAYGLFCHICHLAGKSPDDLLADYLGLRLPEENEVTRDEAEGERNASEGEGDHAGPDAESDEREGEGDRGEAMSDVSGSDYIDPGIYTIEKGRRCVYEVTAGVSGLVLSFAEGVINGDNTMERSLRTMVKNFVKRCTTETRSSKAYELILKHLAGISNDEVVRGDFANAGMLPGVDEQYRIPSPLVRALVGYLAESIDQAQESAAIDHIRVVMWEAERENNVALVGWLAEILARRFLGGKRAPTLTQGPVVVSTVVPPVEPRPKRKALS</sequence>
<proteinExistence type="predicted"/>
<feature type="region of interest" description="Disordered" evidence="1">
    <location>
        <begin position="277"/>
        <end position="323"/>
    </location>
</feature>
<evidence type="ECO:0000256" key="1">
    <source>
        <dbReference type="SAM" id="MobiDB-lite"/>
    </source>
</evidence>
<evidence type="ECO:0000313" key="2">
    <source>
        <dbReference type="EMBL" id="GIQ80186.1"/>
    </source>
</evidence>
<gene>
    <name evidence="2" type="ORF">KIPB_000945</name>
</gene>
<feature type="compositionally biased region" description="Basic and acidic residues" evidence="1">
    <location>
        <begin position="277"/>
        <end position="301"/>
    </location>
</feature>
<reference evidence="2 3" key="1">
    <citation type="journal article" date="2018" name="PLoS ONE">
        <title>The draft genome of Kipferlia bialata reveals reductive genome evolution in fornicate parasites.</title>
        <authorList>
            <person name="Tanifuji G."/>
            <person name="Takabayashi S."/>
            <person name="Kume K."/>
            <person name="Takagi M."/>
            <person name="Nakayama T."/>
            <person name="Kamikawa R."/>
            <person name="Inagaki Y."/>
            <person name="Hashimoto T."/>
        </authorList>
    </citation>
    <scope>NUCLEOTIDE SEQUENCE [LARGE SCALE GENOMIC DNA]</scope>
    <source>
        <strain evidence="2">NY0173</strain>
    </source>
</reference>
<evidence type="ECO:0000313" key="3">
    <source>
        <dbReference type="Proteomes" id="UP000265618"/>
    </source>
</evidence>
<dbReference type="EMBL" id="BDIP01000119">
    <property type="protein sequence ID" value="GIQ80186.1"/>
    <property type="molecule type" value="Genomic_DNA"/>
</dbReference>
<accession>A0A9K3GFF7</accession>